<dbReference type="InterPro" id="IPR032593">
    <property type="entry name" value="DUF4907"/>
</dbReference>
<dbReference type="GeneID" id="78061866"/>
<name>A0A1G7IY57_9FLAO</name>
<protein>
    <submittedName>
        <fullName evidence="1">Uncharacterized protein</fullName>
    </submittedName>
</protein>
<keyword evidence="2" id="KW-1185">Reference proteome</keyword>
<reference evidence="2" key="1">
    <citation type="submission" date="2016-10" db="EMBL/GenBank/DDBJ databases">
        <authorList>
            <person name="Varghese N."/>
            <person name="Submissions S."/>
        </authorList>
    </citation>
    <scope>NUCLEOTIDE SEQUENCE [LARGE SCALE GENOMIC DNA]</scope>
    <source>
        <strain evidence="2">DSM 24729</strain>
    </source>
</reference>
<dbReference type="eggNOG" id="ENOG5033AXS">
    <property type="taxonomic scope" value="Bacteria"/>
</dbReference>
<accession>A0A1G7IY57</accession>
<evidence type="ECO:0000313" key="1">
    <source>
        <dbReference type="EMBL" id="SDF17558.1"/>
    </source>
</evidence>
<dbReference type="Proteomes" id="UP000182114">
    <property type="component" value="Unassembled WGS sequence"/>
</dbReference>
<dbReference type="Pfam" id="PF16250">
    <property type="entry name" value="DUF4907"/>
    <property type="match status" value="1"/>
</dbReference>
<dbReference type="AlphaFoldDB" id="A0A1G7IY57"/>
<dbReference type="EMBL" id="FNBD01000008">
    <property type="protein sequence ID" value="SDF17558.1"/>
    <property type="molecule type" value="Genomic_DNA"/>
</dbReference>
<gene>
    <name evidence="1" type="ORF">SAMN04487992_10895</name>
</gene>
<evidence type="ECO:0000313" key="2">
    <source>
        <dbReference type="Proteomes" id="UP000182114"/>
    </source>
</evidence>
<proteinExistence type="predicted"/>
<dbReference type="RefSeq" id="WP_024480658.1">
    <property type="nucleotide sequence ID" value="NZ_CANLMK010000008.1"/>
</dbReference>
<sequence length="114" mass="12636">MKKSNLDKTITLAAFTISLIAISMVIMNYLNTTPALDSEVFTVKGGFGYQIQAKDRIIIKQEYIPAVQGAVPFTSEKDAQLVSSLVINKLLHNESPVITLNDLENLNIEVLNRQ</sequence>
<organism evidence="1 2">
    <name type="scientific">Cellulophaga baltica</name>
    <dbReference type="NCBI Taxonomy" id="76594"/>
    <lineage>
        <taxon>Bacteria</taxon>
        <taxon>Pseudomonadati</taxon>
        <taxon>Bacteroidota</taxon>
        <taxon>Flavobacteriia</taxon>
        <taxon>Flavobacteriales</taxon>
        <taxon>Flavobacteriaceae</taxon>
        <taxon>Cellulophaga</taxon>
    </lineage>
</organism>